<keyword evidence="3" id="KW-0472">Membrane</keyword>
<dbReference type="Pfam" id="PF00563">
    <property type="entry name" value="EAL"/>
    <property type="match status" value="1"/>
</dbReference>
<feature type="transmembrane region" description="Helical" evidence="3">
    <location>
        <begin position="7"/>
        <end position="24"/>
    </location>
</feature>
<feature type="domain" description="EAL" evidence="6">
    <location>
        <begin position="496"/>
        <end position="749"/>
    </location>
</feature>
<keyword evidence="2" id="KW-0973">c-di-GMP</keyword>
<evidence type="ECO:0000259" key="5">
    <source>
        <dbReference type="PROSITE" id="PS50113"/>
    </source>
</evidence>
<dbReference type="FunFam" id="3.20.20.450:FF:000001">
    <property type="entry name" value="Cyclic di-GMP phosphodiesterase yahA"/>
    <property type="match status" value="1"/>
</dbReference>
<name>A0A9X0WCM1_9GAMM</name>
<keyword evidence="3" id="KW-0812">Transmembrane</keyword>
<evidence type="ECO:0000259" key="7">
    <source>
        <dbReference type="PROSITE" id="PS50887"/>
    </source>
</evidence>
<dbReference type="InterPro" id="IPR000700">
    <property type="entry name" value="PAS-assoc_C"/>
</dbReference>
<evidence type="ECO:0000256" key="1">
    <source>
        <dbReference type="ARBA" id="ARBA00012282"/>
    </source>
</evidence>
<dbReference type="InterPro" id="IPR013656">
    <property type="entry name" value="PAS_4"/>
</dbReference>
<dbReference type="AlphaFoldDB" id="A0A9X0WCM1"/>
<dbReference type="InterPro" id="IPR001610">
    <property type="entry name" value="PAC"/>
</dbReference>
<dbReference type="PROSITE" id="PS50112">
    <property type="entry name" value="PAS"/>
    <property type="match status" value="1"/>
</dbReference>
<dbReference type="SMART" id="SM00267">
    <property type="entry name" value="GGDEF"/>
    <property type="match status" value="1"/>
</dbReference>
<evidence type="ECO:0000256" key="2">
    <source>
        <dbReference type="ARBA" id="ARBA00022636"/>
    </source>
</evidence>
<dbReference type="InterPro" id="IPR043128">
    <property type="entry name" value="Rev_trsase/Diguanyl_cyclase"/>
</dbReference>
<keyword evidence="3" id="KW-1133">Transmembrane helix</keyword>
<evidence type="ECO:0000256" key="3">
    <source>
        <dbReference type="SAM" id="Phobius"/>
    </source>
</evidence>
<dbReference type="GO" id="GO:0071111">
    <property type="term" value="F:cyclic-guanylate-specific phosphodiesterase activity"/>
    <property type="evidence" value="ECO:0007669"/>
    <property type="project" value="UniProtKB-EC"/>
</dbReference>
<reference evidence="8 9" key="1">
    <citation type="journal article" date="2020" name="Microorganisms">
        <title>Osmotic Adaptation and Compatible Solute Biosynthesis of Phototrophic Bacteria as Revealed from Genome Analyses.</title>
        <authorList>
            <person name="Imhoff J.F."/>
            <person name="Rahn T."/>
            <person name="Kunzel S."/>
            <person name="Keller A."/>
            <person name="Neulinger S.C."/>
        </authorList>
    </citation>
    <scope>NUCLEOTIDE SEQUENCE [LARGE SCALE GENOMIC DNA]</scope>
    <source>
        <strain evidence="8 9">DSM 25653</strain>
    </source>
</reference>
<dbReference type="SUPFAM" id="SSF55073">
    <property type="entry name" value="Nucleotide cyclase"/>
    <property type="match status" value="1"/>
</dbReference>
<dbReference type="EMBL" id="NRRY01000053">
    <property type="protein sequence ID" value="MBK1620921.1"/>
    <property type="molecule type" value="Genomic_DNA"/>
</dbReference>
<dbReference type="NCBIfam" id="TIGR00254">
    <property type="entry name" value="GGDEF"/>
    <property type="match status" value="1"/>
</dbReference>
<dbReference type="PROSITE" id="PS50883">
    <property type="entry name" value="EAL"/>
    <property type="match status" value="1"/>
</dbReference>
<dbReference type="PANTHER" id="PTHR44757">
    <property type="entry name" value="DIGUANYLATE CYCLASE DGCP"/>
    <property type="match status" value="1"/>
</dbReference>
<dbReference type="Gene3D" id="3.20.20.450">
    <property type="entry name" value="EAL domain"/>
    <property type="match status" value="1"/>
</dbReference>
<dbReference type="Pfam" id="PF08448">
    <property type="entry name" value="PAS_4"/>
    <property type="match status" value="1"/>
</dbReference>
<evidence type="ECO:0000259" key="6">
    <source>
        <dbReference type="PROSITE" id="PS50883"/>
    </source>
</evidence>
<feature type="transmembrane region" description="Helical" evidence="3">
    <location>
        <begin position="44"/>
        <end position="62"/>
    </location>
</feature>
<accession>A0A9X0WCM1</accession>
<dbReference type="SMART" id="SM00091">
    <property type="entry name" value="PAS"/>
    <property type="match status" value="2"/>
</dbReference>
<dbReference type="InterPro" id="IPR052155">
    <property type="entry name" value="Biofilm_reg_signaling"/>
</dbReference>
<dbReference type="Gene3D" id="3.30.450.20">
    <property type="entry name" value="PAS domain"/>
    <property type="match status" value="2"/>
</dbReference>
<protein>
    <recommendedName>
        <fullName evidence="1">cyclic-guanylate-specific phosphodiesterase</fullName>
        <ecNumber evidence="1">3.1.4.52</ecNumber>
    </recommendedName>
</protein>
<sequence length="755" mass="85935">MRWNSSTVWIILVYIAFGSLWIILSDGLLGLVARDSAQLVQWQQYKGIAFIAATALLLYGLLSYRQRQLARSEARQRLFIKHAPAALAMLDTELRFMLVSDRWLKDYGLSGENLSGRGHYEVFPEIPQRWREIHQRALRGEVLRAECDYFIRPDGRTQWQRWEVRPWYLEDQSIGGILIFTEDITQQKEAEREMRIAAKAFETRQAMIITDDAQRILRVNRAFCETTGYQPDEVIGQTPTLLKSGRHDADFYRALWQQLNQHGEWQGEIWNRRKNGQIFPEWLHISSVVDDQGRVIHYIGAFDDMSEHKQAEAQIHSLSYFDVLTKLPNRRLFIDRLQQALLSSARSRHRGAVFFIDLDDFSALNDTQGHDVGDQVLIEVSRQLLAAVASDDTVARLGSDEFVVVIEHLDSRSDAALLQANRAGERLLAAIRQPIRIDGSDFVITGSMGISLFDGATDKVSDLFKRADAAMVQVKQIGRNCLHFFDQDMQLALEQRVELEALLRNAIPEQLRLHYQPQLDAQGQLVGAEVLVRWQDPHKGLISPAQFIPLAEASGLILPMGQWILHSACEQLARWQQEPLLQQLSLSVNVSPKQFQQANFVNQVLEALSATGADPTRLKLEITESLLFNDLERVTKTMTELKSHGIRISLDDFGTGFSSLSYLKQLPVDELKIDQSFVRSLETDDSDAAIVRTIITLGQSLGVEVIAEGVETEIARDLLIAQGCHRFQGFYFAKPMPLKELERWWSQAGQQPRPA</sequence>
<evidence type="ECO:0000313" key="9">
    <source>
        <dbReference type="Proteomes" id="UP001138768"/>
    </source>
</evidence>
<dbReference type="Pfam" id="PF13426">
    <property type="entry name" value="PAS_9"/>
    <property type="match status" value="1"/>
</dbReference>
<feature type="domain" description="PAC" evidence="5">
    <location>
        <begin position="265"/>
        <end position="317"/>
    </location>
</feature>
<dbReference type="Proteomes" id="UP001138768">
    <property type="component" value="Unassembled WGS sequence"/>
</dbReference>
<dbReference type="RefSeq" id="WP_200248648.1">
    <property type="nucleotide sequence ID" value="NZ_NRRY01000053.1"/>
</dbReference>
<dbReference type="InterPro" id="IPR001633">
    <property type="entry name" value="EAL_dom"/>
</dbReference>
<dbReference type="Gene3D" id="3.30.70.270">
    <property type="match status" value="1"/>
</dbReference>
<dbReference type="InterPro" id="IPR035919">
    <property type="entry name" value="EAL_sf"/>
</dbReference>
<organism evidence="8 9">
    <name type="scientific">Lamprobacter modestohalophilus</name>
    <dbReference type="NCBI Taxonomy" id="1064514"/>
    <lineage>
        <taxon>Bacteria</taxon>
        <taxon>Pseudomonadati</taxon>
        <taxon>Pseudomonadota</taxon>
        <taxon>Gammaproteobacteria</taxon>
        <taxon>Chromatiales</taxon>
        <taxon>Chromatiaceae</taxon>
        <taxon>Lamprobacter</taxon>
    </lineage>
</organism>
<dbReference type="InterPro" id="IPR035965">
    <property type="entry name" value="PAS-like_dom_sf"/>
</dbReference>
<evidence type="ECO:0000313" key="8">
    <source>
        <dbReference type="EMBL" id="MBK1620921.1"/>
    </source>
</evidence>
<keyword evidence="9" id="KW-1185">Reference proteome</keyword>
<gene>
    <name evidence="8" type="ORF">CKO42_21350</name>
</gene>
<dbReference type="EC" id="3.1.4.52" evidence="1"/>
<proteinExistence type="predicted"/>
<feature type="domain" description="PAC" evidence="5">
    <location>
        <begin position="144"/>
        <end position="196"/>
    </location>
</feature>
<dbReference type="SUPFAM" id="SSF141868">
    <property type="entry name" value="EAL domain-like"/>
    <property type="match status" value="1"/>
</dbReference>
<dbReference type="CDD" id="cd01949">
    <property type="entry name" value="GGDEF"/>
    <property type="match status" value="1"/>
</dbReference>
<dbReference type="SUPFAM" id="SSF55785">
    <property type="entry name" value="PYP-like sensor domain (PAS domain)"/>
    <property type="match status" value="2"/>
</dbReference>
<dbReference type="InterPro" id="IPR000160">
    <property type="entry name" value="GGDEF_dom"/>
</dbReference>
<comment type="caution">
    <text evidence="8">The sequence shown here is derived from an EMBL/GenBank/DDBJ whole genome shotgun (WGS) entry which is preliminary data.</text>
</comment>
<dbReference type="PROSITE" id="PS50887">
    <property type="entry name" value="GGDEF"/>
    <property type="match status" value="1"/>
</dbReference>
<feature type="domain" description="PAS" evidence="4">
    <location>
        <begin position="190"/>
        <end position="238"/>
    </location>
</feature>
<dbReference type="InterPro" id="IPR000014">
    <property type="entry name" value="PAS"/>
</dbReference>
<dbReference type="SMART" id="SM00052">
    <property type="entry name" value="EAL"/>
    <property type="match status" value="1"/>
</dbReference>
<dbReference type="PROSITE" id="PS50113">
    <property type="entry name" value="PAC"/>
    <property type="match status" value="2"/>
</dbReference>
<dbReference type="CDD" id="cd00130">
    <property type="entry name" value="PAS"/>
    <property type="match status" value="2"/>
</dbReference>
<evidence type="ECO:0000259" key="4">
    <source>
        <dbReference type="PROSITE" id="PS50112"/>
    </source>
</evidence>
<dbReference type="InterPro" id="IPR029787">
    <property type="entry name" value="Nucleotide_cyclase"/>
</dbReference>
<dbReference type="Pfam" id="PF00990">
    <property type="entry name" value="GGDEF"/>
    <property type="match status" value="1"/>
</dbReference>
<dbReference type="SMART" id="SM00086">
    <property type="entry name" value="PAC"/>
    <property type="match status" value="2"/>
</dbReference>
<dbReference type="PANTHER" id="PTHR44757:SF2">
    <property type="entry name" value="BIOFILM ARCHITECTURE MAINTENANCE PROTEIN MBAA"/>
    <property type="match status" value="1"/>
</dbReference>
<dbReference type="NCBIfam" id="TIGR00229">
    <property type="entry name" value="sensory_box"/>
    <property type="match status" value="2"/>
</dbReference>
<dbReference type="CDD" id="cd01948">
    <property type="entry name" value="EAL"/>
    <property type="match status" value="1"/>
</dbReference>
<feature type="domain" description="GGDEF" evidence="7">
    <location>
        <begin position="349"/>
        <end position="487"/>
    </location>
</feature>